<dbReference type="UniPathway" id="UPA00051">
    <property type="reaction ID" value="UER00462"/>
</dbReference>
<comment type="catalytic activity">
    <reaction evidence="26">
        <text>L-homoserine + NADP(+) = L-aspartate 4-semialdehyde + NADPH + H(+)</text>
        <dbReference type="Rhea" id="RHEA:15761"/>
        <dbReference type="ChEBI" id="CHEBI:15378"/>
        <dbReference type="ChEBI" id="CHEBI:57476"/>
        <dbReference type="ChEBI" id="CHEBI:57783"/>
        <dbReference type="ChEBI" id="CHEBI:58349"/>
        <dbReference type="ChEBI" id="CHEBI:537519"/>
        <dbReference type="EC" id="1.1.1.3"/>
    </reaction>
    <physiologicalReaction direction="right-to-left" evidence="26">
        <dbReference type="Rhea" id="RHEA:15763"/>
    </physiologicalReaction>
</comment>
<comment type="catalytic activity">
    <reaction evidence="25">
        <text>L-aspartate + ATP = 4-phospho-L-aspartate + ADP</text>
        <dbReference type="Rhea" id="RHEA:23776"/>
        <dbReference type="ChEBI" id="CHEBI:29991"/>
        <dbReference type="ChEBI" id="CHEBI:30616"/>
        <dbReference type="ChEBI" id="CHEBI:57535"/>
        <dbReference type="ChEBI" id="CHEBI:456216"/>
        <dbReference type="EC" id="2.7.2.4"/>
    </reaction>
    <physiologicalReaction direction="left-to-right" evidence="25">
        <dbReference type="Rhea" id="RHEA:23777"/>
    </physiologicalReaction>
</comment>
<dbReference type="EMBL" id="UOGD01000338">
    <property type="protein sequence ID" value="VAX26439.1"/>
    <property type="molecule type" value="Genomic_DNA"/>
</dbReference>
<dbReference type="SUPFAM" id="SSF51735">
    <property type="entry name" value="NAD(P)-binding Rossmann-fold domains"/>
    <property type="match status" value="1"/>
</dbReference>
<dbReference type="FunFam" id="3.30.360.10:FF:000006">
    <property type="entry name" value="Bifunctional aspartokinase/homoserine dehydrogenase"/>
    <property type="match status" value="1"/>
</dbReference>
<dbReference type="GO" id="GO:0009090">
    <property type="term" value="P:homoserine biosynthetic process"/>
    <property type="evidence" value="ECO:0007669"/>
    <property type="project" value="TreeGrafter"/>
</dbReference>
<accession>A0A3B1C8C7</accession>
<dbReference type="UniPathway" id="UPA00034">
    <property type="reaction ID" value="UER00015"/>
</dbReference>
<keyword evidence="17" id="KW-0521">NADP</keyword>
<dbReference type="GO" id="GO:0009086">
    <property type="term" value="P:methionine biosynthetic process"/>
    <property type="evidence" value="ECO:0007669"/>
    <property type="project" value="UniProtKB-KW"/>
</dbReference>
<dbReference type="Pfam" id="PF03447">
    <property type="entry name" value="NAD_binding_3"/>
    <property type="match status" value="1"/>
</dbReference>
<dbReference type="EC" id="2.7.2.4" evidence="28"/>
<comment type="subunit">
    <text evidence="9">Homotetramer.</text>
</comment>
<evidence type="ECO:0000256" key="10">
    <source>
        <dbReference type="ARBA" id="ARBA00022605"/>
    </source>
</evidence>
<evidence type="ECO:0000256" key="19">
    <source>
        <dbReference type="ARBA" id="ARBA00023027"/>
    </source>
</evidence>
<dbReference type="PANTHER" id="PTHR43070">
    <property type="match status" value="1"/>
</dbReference>
<dbReference type="NCBIfam" id="TIGR00657">
    <property type="entry name" value="asp_kinases"/>
    <property type="match status" value="1"/>
</dbReference>
<dbReference type="Gene3D" id="3.40.50.720">
    <property type="entry name" value="NAD(P)-binding Rossmann-like Domain"/>
    <property type="match status" value="1"/>
</dbReference>
<keyword evidence="10" id="KW-0028">Amino-acid biosynthesis</keyword>
<dbReference type="Pfam" id="PF22468">
    <property type="entry name" value="ACT_9"/>
    <property type="match status" value="2"/>
</dbReference>
<keyword evidence="21" id="KW-0457">Lysine biosynthesis</keyword>
<comment type="pathway">
    <text evidence="4">Amino-acid biosynthesis; L-threonine biosynthesis; L-threonine from L-aspartate: step 3/5.</text>
</comment>
<evidence type="ECO:0000256" key="7">
    <source>
        <dbReference type="ARBA" id="ARBA00007952"/>
    </source>
</evidence>
<comment type="function">
    <text evidence="24">Bifunctional aspartate kinase and homoserine dehydrogenase that catalyzes the first and the third steps toward the synthesis of lysine, methionine and threonine from aspartate.</text>
</comment>
<dbReference type="InterPro" id="IPR001342">
    <property type="entry name" value="HDH_cat"/>
</dbReference>
<dbReference type="SUPFAM" id="SSF55021">
    <property type="entry name" value="ACT-like"/>
    <property type="match status" value="2"/>
</dbReference>
<dbReference type="InterPro" id="IPR036393">
    <property type="entry name" value="AceGlu_kinase-like_sf"/>
</dbReference>
<dbReference type="CDD" id="cd04243">
    <property type="entry name" value="AAK_AK-HSDH-like"/>
    <property type="match status" value="1"/>
</dbReference>
<sequence length="817" mass="90201">MKVLKFGGSSVGTPERVENVINILKSYKNTRIAVVFSAFQTVTDNLIKLGELAKSSDENYLKLLDEVKQKHIDTVDKLIPKTKSKKAKKYVDELFSDLSEMLKGVFLLRELTPRTLDYLTSFGERLSCFIISETLNSRGIKSEYLQANNLIKTDSNFTYAKVDFDKTNKNIRAYFRKHPNKIQIITGFIASNDDGEITTLGRGGSDYTASIFGAALNAEEIQIWTDVDGILTADPRKVEDSFPLKAVTYEEAMELSHFGAKVIHPPTMLPALKSKIKIRIKNTFKPEYPGTVILKRDAGVKFNLKGISSIDDISLLTIKGGGMVGVTGIAYRLFSALASKDINIILITQGSSEHSICLAILPKHTTAAKKAIEKEFRNEIADGIINEVIIENNLSIIAVVGEDLRQTPGITGKVFDALGSHNINVNAIAQGSSMLNVSLVVSKDDLEESLNVLHESLFLKRKKVVNLFLIGPGVVGGALLNIISDQLIYFSEKLNIEFRLIGLANSKKMVIKKDGIKISDWKKTLSRTRTKNDTDKFISTMLEMNLPNSILVDSTAGDAVVKKYNQVLESGISIATPNKVANSDTYEKYLSLRESAARGNSQFRYETNVGAALPVIGTLKDIVNNADKVYSIEGVLSGTLSYIFNSLKEGKKFSEVVIDAKKRGFTEPDPRDDLSGLDIARKLLILIRETGTKIELSNIKIDNLVPSKLRKIKDVDQFLAELPNYDDDFEKMRASAKKNNKVLAYIAKYINGKATVKIEEIDSGNPFSHLTGIDNIVSFKTKYYNDIPLVIKGPGAGPVFTASGVLSDILKIANNKR</sequence>
<dbReference type="FunFam" id="3.40.50.720:FF:000083">
    <property type="entry name" value="Bifunctional aspartokinase/homoserine dehydrogenase"/>
    <property type="match status" value="1"/>
</dbReference>
<keyword evidence="14" id="KW-0547">Nucleotide-binding</keyword>
<dbReference type="Pfam" id="PF00742">
    <property type="entry name" value="Homoserine_dh"/>
    <property type="match status" value="1"/>
</dbReference>
<dbReference type="PROSITE" id="PS51671">
    <property type="entry name" value="ACT"/>
    <property type="match status" value="2"/>
</dbReference>
<dbReference type="NCBIfam" id="NF006959">
    <property type="entry name" value="PRK09436.1"/>
    <property type="match status" value="1"/>
</dbReference>
<keyword evidence="19" id="KW-0520">NAD</keyword>
<keyword evidence="11 28" id="KW-0808">Transferase</keyword>
<evidence type="ECO:0000256" key="11">
    <source>
        <dbReference type="ARBA" id="ARBA00022679"/>
    </source>
</evidence>
<reference evidence="28" key="1">
    <citation type="submission" date="2018-06" db="EMBL/GenBank/DDBJ databases">
        <authorList>
            <person name="Zhirakovskaya E."/>
        </authorList>
    </citation>
    <scope>NUCLEOTIDE SEQUENCE</scope>
</reference>
<evidence type="ECO:0000256" key="25">
    <source>
        <dbReference type="ARBA" id="ARBA00048561"/>
    </source>
</evidence>
<dbReference type="AlphaFoldDB" id="A0A3B1C8C7"/>
<comment type="similarity">
    <text evidence="7">In the C-terminal section; belongs to the homoserine dehydrogenase family.</text>
</comment>
<dbReference type="GO" id="GO:0004072">
    <property type="term" value="F:aspartate kinase activity"/>
    <property type="evidence" value="ECO:0007669"/>
    <property type="project" value="UniProtKB-EC"/>
</dbReference>
<evidence type="ECO:0000256" key="26">
    <source>
        <dbReference type="ARBA" id="ARBA00048841"/>
    </source>
</evidence>
<keyword evidence="23" id="KW-0511">Multifunctional enzyme</keyword>
<dbReference type="InterPro" id="IPR049638">
    <property type="entry name" value="AK-HD"/>
</dbReference>
<dbReference type="PROSITE" id="PS00324">
    <property type="entry name" value="ASPARTOKINASE"/>
    <property type="match status" value="1"/>
</dbReference>
<dbReference type="InterPro" id="IPR001048">
    <property type="entry name" value="Asp/Glu/Uridylate_kinase"/>
</dbReference>
<dbReference type="PIRSF" id="PIRSF000727">
    <property type="entry name" value="ThrA"/>
    <property type="match status" value="1"/>
</dbReference>
<evidence type="ECO:0000256" key="4">
    <source>
        <dbReference type="ARBA" id="ARBA00005056"/>
    </source>
</evidence>
<dbReference type="InterPro" id="IPR019811">
    <property type="entry name" value="HDH_CS"/>
</dbReference>
<organism evidence="28">
    <name type="scientific">hydrothermal vent metagenome</name>
    <dbReference type="NCBI Taxonomy" id="652676"/>
    <lineage>
        <taxon>unclassified sequences</taxon>
        <taxon>metagenomes</taxon>
        <taxon>ecological metagenomes</taxon>
    </lineage>
</organism>
<dbReference type="GO" id="GO:0009089">
    <property type="term" value="P:lysine biosynthetic process via diaminopimelate"/>
    <property type="evidence" value="ECO:0007669"/>
    <property type="project" value="UniProtKB-UniPathway"/>
</dbReference>
<feature type="domain" description="ACT" evidence="27">
    <location>
        <begin position="318"/>
        <end position="386"/>
    </location>
</feature>
<keyword evidence="18 28" id="KW-0560">Oxidoreductase</keyword>
<evidence type="ECO:0000256" key="23">
    <source>
        <dbReference type="ARBA" id="ARBA00023268"/>
    </source>
</evidence>
<evidence type="ECO:0000256" key="24">
    <source>
        <dbReference type="ARBA" id="ARBA00044938"/>
    </source>
</evidence>
<evidence type="ECO:0000256" key="3">
    <source>
        <dbReference type="ARBA" id="ARBA00004986"/>
    </source>
</evidence>
<dbReference type="GO" id="GO:0005524">
    <property type="term" value="F:ATP binding"/>
    <property type="evidence" value="ECO:0007669"/>
    <property type="project" value="UniProtKB-KW"/>
</dbReference>
<dbReference type="EC" id="1.1.1.3" evidence="28"/>
<evidence type="ECO:0000256" key="16">
    <source>
        <dbReference type="ARBA" id="ARBA00022840"/>
    </source>
</evidence>
<dbReference type="InterPro" id="IPR001341">
    <property type="entry name" value="Asp_kinase"/>
</dbReference>
<proteinExistence type="inferred from homology"/>
<dbReference type="InterPro" id="IPR036291">
    <property type="entry name" value="NAD(P)-bd_dom_sf"/>
</dbReference>
<keyword evidence="22" id="KW-0486">Methionine biosynthesis</keyword>
<evidence type="ECO:0000256" key="6">
    <source>
        <dbReference type="ARBA" id="ARBA00005139"/>
    </source>
</evidence>
<comment type="pathway">
    <text evidence="5">Amino-acid biosynthesis; L-methionine biosynthesis via de novo pathway; L-homoserine from L-aspartate: step 3/3.</text>
</comment>
<dbReference type="Pfam" id="PF00696">
    <property type="entry name" value="AA_kinase"/>
    <property type="match status" value="1"/>
</dbReference>
<dbReference type="InterPro" id="IPR005106">
    <property type="entry name" value="Asp/hSer_DH_NAD-bd"/>
</dbReference>
<evidence type="ECO:0000256" key="21">
    <source>
        <dbReference type="ARBA" id="ARBA00023154"/>
    </source>
</evidence>
<comment type="cofactor">
    <cofactor evidence="1">
        <name>a metal cation</name>
        <dbReference type="ChEBI" id="CHEBI:25213"/>
    </cofactor>
</comment>
<protein>
    <submittedName>
        <fullName evidence="28">Aspartokinase / Homoserine dehydrogenase</fullName>
        <ecNumber evidence="28">1.1.1.3</ecNumber>
        <ecNumber evidence="28">2.7.2.4</ecNumber>
    </submittedName>
</protein>
<dbReference type="PANTHER" id="PTHR43070:SF5">
    <property type="entry name" value="HOMOSERINE DEHYDROGENASE"/>
    <property type="match status" value="1"/>
</dbReference>
<dbReference type="Gene3D" id="3.30.2130.10">
    <property type="entry name" value="VC0802-like"/>
    <property type="match status" value="1"/>
</dbReference>
<evidence type="ECO:0000256" key="14">
    <source>
        <dbReference type="ARBA" id="ARBA00022741"/>
    </source>
</evidence>
<evidence type="ECO:0000259" key="27">
    <source>
        <dbReference type="PROSITE" id="PS51671"/>
    </source>
</evidence>
<gene>
    <name evidence="28" type="ORF">MNBD_IGNAVI01-86</name>
</gene>
<keyword evidence="15 28" id="KW-0418">Kinase</keyword>
<dbReference type="GO" id="GO:0046872">
    <property type="term" value="F:metal ion binding"/>
    <property type="evidence" value="ECO:0007669"/>
    <property type="project" value="UniProtKB-KW"/>
</dbReference>
<evidence type="ECO:0000256" key="15">
    <source>
        <dbReference type="ARBA" id="ARBA00022777"/>
    </source>
</evidence>
<dbReference type="SUPFAM" id="SSF53633">
    <property type="entry name" value="Carbamate kinase-like"/>
    <property type="match status" value="1"/>
</dbReference>
<evidence type="ECO:0000256" key="20">
    <source>
        <dbReference type="ARBA" id="ARBA00023053"/>
    </source>
</evidence>
<keyword evidence="12" id="KW-0791">Threonine biosynthesis</keyword>
<evidence type="ECO:0000256" key="17">
    <source>
        <dbReference type="ARBA" id="ARBA00022857"/>
    </source>
</evidence>
<evidence type="ECO:0000256" key="22">
    <source>
        <dbReference type="ARBA" id="ARBA00023167"/>
    </source>
</evidence>
<dbReference type="Gene3D" id="3.40.1160.10">
    <property type="entry name" value="Acetylglutamate kinase-like"/>
    <property type="match status" value="1"/>
</dbReference>
<comment type="pathway">
    <text evidence="3">Amino-acid biosynthesis; L-methionine biosynthesis via de novo pathway; L-homoserine from L-aspartate: step 1/3.</text>
</comment>
<dbReference type="SUPFAM" id="SSF55347">
    <property type="entry name" value="Glyceraldehyde-3-phosphate dehydrogenase-like, C-terminal domain"/>
    <property type="match status" value="1"/>
</dbReference>
<keyword evidence="13" id="KW-0479">Metal-binding</keyword>
<dbReference type="PROSITE" id="PS01042">
    <property type="entry name" value="HOMOSER_DHGENASE"/>
    <property type="match status" value="1"/>
</dbReference>
<dbReference type="Gene3D" id="3.30.360.10">
    <property type="entry name" value="Dihydrodipicolinate Reductase, domain 2"/>
    <property type="match status" value="1"/>
</dbReference>
<dbReference type="CDD" id="cd04921">
    <property type="entry name" value="ACT_AKi-HSDH-ThrA-like_1"/>
    <property type="match status" value="1"/>
</dbReference>
<evidence type="ECO:0000313" key="28">
    <source>
        <dbReference type="EMBL" id="VAX26439.1"/>
    </source>
</evidence>
<feature type="domain" description="ACT" evidence="27">
    <location>
        <begin position="399"/>
        <end position="472"/>
    </location>
</feature>
<dbReference type="InterPro" id="IPR045865">
    <property type="entry name" value="ACT-like_dom_sf"/>
</dbReference>
<name>A0A3B1C8C7_9ZZZZ</name>
<dbReference type="InterPro" id="IPR002912">
    <property type="entry name" value="ACT_dom"/>
</dbReference>
<dbReference type="GO" id="GO:0009088">
    <property type="term" value="P:threonine biosynthetic process"/>
    <property type="evidence" value="ECO:0007669"/>
    <property type="project" value="UniProtKB-UniPathway"/>
</dbReference>
<dbReference type="GO" id="GO:0004412">
    <property type="term" value="F:homoserine dehydrogenase activity"/>
    <property type="evidence" value="ECO:0007669"/>
    <property type="project" value="UniProtKB-EC"/>
</dbReference>
<dbReference type="InterPro" id="IPR018042">
    <property type="entry name" value="Aspartate_kinase_CS"/>
</dbReference>
<evidence type="ECO:0000256" key="1">
    <source>
        <dbReference type="ARBA" id="ARBA00001920"/>
    </source>
</evidence>
<comment type="pathway">
    <text evidence="6">Amino-acid biosynthesis; L-threonine biosynthesis; L-threonine from L-aspartate: step 1/5.</text>
</comment>
<evidence type="ECO:0000256" key="9">
    <source>
        <dbReference type="ARBA" id="ARBA00011881"/>
    </source>
</evidence>
<comment type="pathway">
    <text evidence="2">Amino-acid biosynthesis; L-lysine biosynthesis via DAP pathway; (S)-tetrahydrodipicolinate from L-aspartate: step 1/4.</text>
</comment>
<evidence type="ECO:0000256" key="5">
    <source>
        <dbReference type="ARBA" id="ARBA00005062"/>
    </source>
</evidence>
<keyword evidence="20" id="KW-0915">Sodium</keyword>
<dbReference type="GO" id="GO:0050661">
    <property type="term" value="F:NADP binding"/>
    <property type="evidence" value="ECO:0007669"/>
    <property type="project" value="InterPro"/>
</dbReference>
<dbReference type="InterPro" id="IPR054352">
    <property type="entry name" value="ACT_Aspartokinase"/>
</dbReference>
<evidence type="ECO:0000256" key="8">
    <source>
        <dbReference type="ARBA" id="ARBA00010046"/>
    </source>
</evidence>
<dbReference type="FunFam" id="3.30.2130.10:FF:000001">
    <property type="entry name" value="Bifunctional aspartokinase/homoserine dehydrogenase"/>
    <property type="match status" value="1"/>
</dbReference>
<dbReference type="InterPro" id="IPR011147">
    <property type="entry name" value="Bifunc_Aspkin/hSer_DH"/>
</dbReference>
<comment type="similarity">
    <text evidence="8">In the N-terminal section; belongs to the aspartokinase family.</text>
</comment>
<evidence type="ECO:0000256" key="13">
    <source>
        <dbReference type="ARBA" id="ARBA00022723"/>
    </source>
</evidence>
<evidence type="ECO:0000256" key="18">
    <source>
        <dbReference type="ARBA" id="ARBA00023002"/>
    </source>
</evidence>
<dbReference type="UniPathway" id="UPA00050">
    <property type="reaction ID" value="UER00063"/>
</dbReference>
<evidence type="ECO:0000256" key="2">
    <source>
        <dbReference type="ARBA" id="ARBA00004766"/>
    </source>
</evidence>
<keyword evidence="16" id="KW-0067">ATP-binding</keyword>
<evidence type="ECO:0000256" key="12">
    <source>
        <dbReference type="ARBA" id="ARBA00022697"/>
    </source>
</evidence>